<keyword evidence="12 14" id="KW-0535">Nitrogen fixation</keyword>
<evidence type="ECO:0000313" key="19">
    <source>
        <dbReference type="Proteomes" id="UP000191980"/>
    </source>
</evidence>
<dbReference type="RefSeq" id="WP_080523747.1">
    <property type="nucleotide sequence ID" value="NZ_LPUF01000003.1"/>
</dbReference>
<keyword evidence="7 15" id="KW-0547">Nucleotide-binding</keyword>
<comment type="cofactor">
    <cofactor evidence="15">
        <name>[8Fe-7S] cluster</name>
        <dbReference type="ChEBI" id="CHEBI:21143"/>
    </cofactor>
    <text evidence="15">Binds 1 [8Fe-7S] cluster per heterodimer.</text>
</comment>
<keyword evidence="8 15" id="KW-0067">ATP-binding</keyword>
<gene>
    <name evidence="18" type="ORF">AU255_14855</name>
</gene>
<evidence type="ECO:0000256" key="3">
    <source>
        <dbReference type="ARBA" id="ARBA00011462"/>
    </source>
</evidence>
<protein>
    <recommendedName>
        <fullName evidence="5 15">Nitrogenase molybdenum-iron protein beta chain</fullName>
        <ecNumber evidence="4 15">1.18.6.1</ecNumber>
    </recommendedName>
    <alternativeName>
        <fullName evidence="15">Dinitrogenase</fullName>
    </alternativeName>
</protein>
<dbReference type="InterPro" id="IPR000318">
    <property type="entry name" value="Nase_comp1_CS"/>
</dbReference>
<dbReference type="STRING" id="1420851.AU255_14855"/>
<keyword evidence="6 15" id="KW-0479">Metal-binding</keyword>
<evidence type="ECO:0000256" key="10">
    <source>
        <dbReference type="ARBA" id="ARBA00023004"/>
    </source>
</evidence>
<dbReference type="GO" id="GO:0046872">
    <property type="term" value="F:metal ion binding"/>
    <property type="evidence" value="ECO:0007669"/>
    <property type="project" value="UniProtKB-KW"/>
</dbReference>
<dbReference type="OrthoDB" id="9800746at2"/>
<dbReference type="Gene3D" id="3.40.50.1980">
    <property type="entry name" value="Nitrogenase molybdenum iron protein domain"/>
    <property type="match status" value="3"/>
</dbReference>
<name>A0A1V8M1S5_9GAMM</name>
<evidence type="ECO:0000256" key="12">
    <source>
        <dbReference type="ARBA" id="ARBA00023231"/>
    </source>
</evidence>
<feature type="domain" description="Nitrogenase molybdenum-iron protein beta chain N-terminal" evidence="17">
    <location>
        <begin position="1"/>
        <end position="56"/>
    </location>
</feature>
<dbReference type="PROSITE" id="PS00699">
    <property type="entry name" value="NITROGENASE_1_1"/>
    <property type="match status" value="1"/>
</dbReference>
<evidence type="ECO:0000259" key="17">
    <source>
        <dbReference type="Pfam" id="PF11844"/>
    </source>
</evidence>
<dbReference type="PANTHER" id="PTHR33712:SF7">
    <property type="entry name" value="LIGHT-INDEPENDENT PROTOCHLOROPHYLLIDE REDUCTASE SUBUNIT B"/>
    <property type="match status" value="1"/>
</dbReference>
<organism evidence="18 19">
    <name type="scientific">Methyloprofundus sedimenti</name>
    <dbReference type="NCBI Taxonomy" id="1420851"/>
    <lineage>
        <taxon>Bacteria</taxon>
        <taxon>Pseudomonadati</taxon>
        <taxon>Pseudomonadota</taxon>
        <taxon>Gammaproteobacteria</taxon>
        <taxon>Methylococcales</taxon>
        <taxon>Methylococcaceae</taxon>
        <taxon>Methyloprofundus</taxon>
    </lineage>
</organism>
<comment type="caution">
    <text evidence="18">The sequence shown here is derived from an EMBL/GenBank/DDBJ whole genome shotgun (WGS) entry which is preliminary data.</text>
</comment>
<dbReference type="GO" id="GO:0016163">
    <property type="term" value="F:nitrogenase activity"/>
    <property type="evidence" value="ECO:0007669"/>
    <property type="project" value="UniProtKB-EC"/>
</dbReference>
<evidence type="ECO:0000256" key="2">
    <source>
        <dbReference type="ARBA" id="ARBA00011002"/>
    </source>
</evidence>
<evidence type="ECO:0000313" key="18">
    <source>
        <dbReference type="EMBL" id="OQK15504.1"/>
    </source>
</evidence>
<evidence type="ECO:0000256" key="9">
    <source>
        <dbReference type="ARBA" id="ARBA00023002"/>
    </source>
</evidence>
<dbReference type="Gene3D" id="1.20.89.10">
    <property type="entry name" value="Nitrogenase Molybdenum-iron Protein, subunit B, domain 4"/>
    <property type="match status" value="1"/>
</dbReference>
<dbReference type="InterPro" id="IPR050152">
    <property type="entry name" value="ChlB/BchB/BchZ"/>
</dbReference>
<proteinExistence type="inferred from homology"/>
<evidence type="ECO:0000256" key="14">
    <source>
        <dbReference type="RuleBase" id="RU004021"/>
    </source>
</evidence>
<sequence>MSQDVENIKASYPLFRNDEYKANLKNKQDTYEEKHPTEKIDEVFQWTTTKEYQEVNFNREALTVNPAKACQPLGAVLCALGFEKTMPYVHGSQGCVAYFRTYFNRHFKEPISCVSDSMTEDAAVFGGQKNMMDGLENAKALYKPDMIAVSTTCMAEVIGDDLNAFINNAKKDGYVEQEYPTPFAHTPSFVGSHTTGWDNMFEGILNYFTRNYMEDKVVGSNGKINIVPGFETYLGNFRVMHRMMKEMGVDYTLLSDPTEVLDTPADGQFRMYAGGTTMDEVKDAPNAIDTLLLQPWQSDKTRKYVKTMLHQPATPINIPMGLEWTDDFLMTVSELTGKPIPKSLEVERGRFMDMITDSHAWLHGKKFALYGDADYVLGMTKFLLELGAEPTDVLCNHANKRWRKAIEKILADSPYGQNTQVHIGKDLWHFRSLVFTNKPDFMIGNSYGKFIERDTQHKGEEFHVPLIRIGFPIFDRHHLHRMTTLGYEGGMYILTTLVNAVLEQLDKETIGMGTTDYNYDLIR</sequence>
<keyword evidence="11 15" id="KW-0411">Iron-sulfur</keyword>
<feature type="domain" description="Nitrogenase/oxidoreductase component 1" evidence="16">
    <location>
        <begin position="70"/>
        <end position="501"/>
    </location>
</feature>
<dbReference type="EC" id="1.18.6.1" evidence="4 15"/>
<comment type="function">
    <text evidence="1 15">This molybdenum-iron protein is part of the nitrogenase complex that catalyzes the key enzymatic reactions in nitrogen fixation.</text>
</comment>
<dbReference type="GO" id="GO:0016612">
    <property type="term" value="C:molybdenum-iron nitrogenase complex"/>
    <property type="evidence" value="ECO:0007669"/>
    <property type="project" value="InterPro"/>
</dbReference>
<dbReference type="NCBIfam" id="TIGR01286">
    <property type="entry name" value="nifK"/>
    <property type="match status" value="1"/>
</dbReference>
<dbReference type="CDD" id="cd01974">
    <property type="entry name" value="Nitrogenase_MoFe_beta"/>
    <property type="match status" value="1"/>
</dbReference>
<comment type="subunit">
    <text evidence="3 15">Tetramer of two alpha and two beta chains. Forms complex with the iron protein (nitrogenase component 2).</text>
</comment>
<dbReference type="Pfam" id="PF11844">
    <property type="entry name" value="DUF3364"/>
    <property type="match status" value="1"/>
</dbReference>
<dbReference type="PANTHER" id="PTHR33712">
    <property type="entry name" value="LIGHT-INDEPENDENT PROTOCHLOROPHYLLIDE REDUCTASE SUBUNIT B"/>
    <property type="match status" value="1"/>
</dbReference>
<evidence type="ECO:0000256" key="6">
    <source>
        <dbReference type="ARBA" id="ARBA00022723"/>
    </source>
</evidence>
<dbReference type="SUPFAM" id="SSF53807">
    <property type="entry name" value="Helical backbone' metal receptor"/>
    <property type="match status" value="1"/>
</dbReference>
<reference evidence="18 19" key="1">
    <citation type="submission" date="2015-12" db="EMBL/GenBank/DDBJ databases">
        <authorList>
            <person name="Shamseldin A."/>
            <person name="Moawad H."/>
            <person name="Abd El-Rahim W.M."/>
            <person name="Sadowsky M.J."/>
        </authorList>
    </citation>
    <scope>NUCLEOTIDE SEQUENCE [LARGE SCALE GENOMIC DNA]</scope>
    <source>
        <strain evidence="18 19">WF1</strain>
    </source>
</reference>
<comment type="catalytic activity">
    <reaction evidence="13 15">
        <text>N2 + 8 reduced [2Fe-2S]-[ferredoxin] + 16 ATP + 16 H2O = H2 + 8 oxidized [2Fe-2S]-[ferredoxin] + 2 NH4(+) + 16 ADP + 16 phosphate + 6 H(+)</text>
        <dbReference type="Rhea" id="RHEA:21448"/>
        <dbReference type="Rhea" id="RHEA-COMP:10000"/>
        <dbReference type="Rhea" id="RHEA-COMP:10001"/>
        <dbReference type="ChEBI" id="CHEBI:15377"/>
        <dbReference type="ChEBI" id="CHEBI:15378"/>
        <dbReference type="ChEBI" id="CHEBI:17997"/>
        <dbReference type="ChEBI" id="CHEBI:18276"/>
        <dbReference type="ChEBI" id="CHEBI:28938"/>
        <dbReference type="ChEBI" id="CHEBI:30616"/>
        <dbReference type="ChEBI" id="CHEBI:33737"/>
        <dbReference type="ChEBI" id="CHEBI:33738"/>
        <dbReference type="ChEBI" id="CHEBI:43474"/>
        <dbReference type="ChEBI" id="CHEBI:456216"/>
        <dbReference type="EC" id="1.18.6.1"/>
    </reaction>
</comment>
<evidence type="ECO:0000256" key="5">
    <source>
        <dbReference type="ARBA" id="ARBA00014775"/>
    </source>
</evidence>
<dbReference type="Proteomes" id="UP000191980">
    <property type="component" value="Unassembled WGS sequence"/>
</dbReference>
<dbReference type="GO" id="GO:0005524">
    <property type="term" value="F:ATP binding"/>
    <property type="evidence" value="ECO:0007669"/>
    <property type="project" value="UniProtKB-KW"/>
</dbReference>
<dbReference type="InterPro" id="IPR024564">
    <property type="entry name" value="Nase_Mo-Fe_CF_bsu_N"/>
</dbReference>
<evidence type="ECO:0000259" key="16">
    <source>
        <dbReference type="Pfam" id="PF00148"/>
    </source>
</evidence>
<keyword evidence="10 15" id="KW-0408">Iron</keyword>
<dbReference type="GO" id="GO:0051536">
    <property type="term" value="F:iron-sulfur cluster binding"/>
    <property type="evidence" value="ECO:0007669"/>
    <property type="project" value="UniProtKB-KW"/>
</dbReference>
<keyword evidence="9 15" id="KW-0560">Oxidoreductase</keyword>
<evidence type="ECO:0000256" key="11">
    <source>
        <dbReference type="ARBA" id="ARBA00023014"/>
    </source>
</evidence>
<evidence type="ECO:0000256" key="1">
    <source>
        <dbReference type="ARBA" id="ARBA00002621"/>
    </source>
</evidence>
<evidence type="ECO:0000256" key="4">
    <source>
        <dbReference type="ARBA" id="ARBA00012773"/>
    </source>
</evidence>
<evidence type="ECO:0000256" key="8">
    <source>
        <dbReference type="ARBA" id="ARBA00022840"/>
    </source>
</evidence>
<dbReference type="AlphaFoldDB" id="A0A1V8M1S5"/>
<dbReference type="InterPro" id="IPR000510">
    <property type="entry name" value="Nase/OxRdtase_comp1"/>
</dbReference>
<evidence type="ECO:0000256" key="13">
    <source>
        <dbReference type="ARBA" id="ARBA00047967"/>
    </source>
</evidence>
<dbReference type="EMBL" id="LPUF01000003">
    <property type="protein sequence ID" value="OQK15504.1"/>
    <property type="molecule type" value="Genomic_DNA"/>
</dbReference>
<dbReference type="Pfam" id="PF00148">
    <property type="entry name" value="Oxidored_nitro"/>
    <property type="match status" value="1"/>
</dbReference>
<keyword evidence="19" id="KW-1185">Reference proteome</keyword>
<accession>A0A1V8M1S5</accession>
<evidence type="ECO:0000256" key="7">
    <source>
        <dbReference type="ARBA" id="ARBA00022741"/>
    </source>
</evidence>
<evidence type="ECO:0000256" key="15">
    <source>
        <dbReference type="RuleBase" id="RU364127"/>
    </source>
</evidence>
<dbReference type="InterPro" id="IPR005976">
    <property type="entry name" value="Nase_Mo-Fe_CF_bsu"/>
</dbReference>
<dbReference type="PROSITE" id="PS00090">
    <property type="entry name" value="NITROGENASE_1_2"/>
    <property type="match status" value="1"/>
</dbReference>
<comment type="similarity">
    <text evidence="2 14">Belongs to the NifD/NifK/NifE/NifN family.</text>
</comment>